<evidence type="ECO:0000259" key="2">
    <source>
        <dbReference type="Pfam" id="PF03372"/>
    </source>
</evidence>
<dbReference type="AlphaFoldDB" id="A0A9Q1KIZ6"/>
<evidence type="ECO:0000256" key="1">
    <source>
        <dbReference type="SAM" id="MobiDB-lite"/>
    </source>
</evidence>
<dbReference type="OrthoDB" id="1296323at2759"/>
<proteinExistence type="predicted"/>
<name>A0A9Q1KIZ6_9CARY</name>
<dbReference type="EMBL" id="JAKOGI010000116">
    <property type="protein sequence ID" value="KAJ8443567.1"/>
    <property type="molecule type" value="Genomic_DNA"/>
</dbReference>
<evidence type="ECO:0000313" key="4">
    <source>
        <dbReference type="Proteomes" id="UP001153076"/>
    </source>
</evidence>
<dbReference type="Pfam" id="PF03372">
    <property type="entry name" value="Exo_endo_phos"/>
    <property type="match status" value="1"/>
</dbReference>
<feature type="domain" description="Endonuclease/exonuclease/phosphatase" evidence="2">
    <location>
        <begin position="114"/>
        <end position="266"/>
    </location>
</feature>
<sequence>MEMSTPPVGNGVSRPYSPVRQRTHSHSGDPPGQLVSRQNRESQQKVTVANPGQERMPGTVTSNQLSERVETLRTIVRRGSLGSLNENNMNHLMMQNVEEERGVESGDNSVKILVWNVWGAGSNKFLNSIKEHIRMHKPQIIALLETHVSGPAVDEVCRNIGYQGIFWVEACGHQGGIWLLWDKEKIDLILINSHTQFVTMELSHLAYRTNQPWMLAGDFNETKSLEERDHGGCEMDRRCQNFNNWIENNELIDLGFTGLRFTWSRGNSNYTRKNARLD</sequence>
<reference evidence="3" key="1">
    <citation type="submission" date="2022-04" db="EMBL/GenBank/DDBJ databases">
        <title>Carnegiea gigantea Genome sequencing and assembly v2.</title>
        <authorList>
            <person name="Copetti D."/>
            <person name="Sanderson M.J."/>
            <person name="Burquez A."/>
            <person name="Wojciechowski M.F."/>
        </authorList>
    </citation>
    <scope>NUCLEOTIDE SEQUENCE</scope>
    <source>
        <strain evidence="3">SGP5-SGP5p</strain>
        <tissue evidence="3">Aerial part</tissue>
    </source>
</reference>
<comment type="caution">
    <text evidence="3">The sequence shown here is derived from an EMBL/GenBank/DDBJ whole genome shotgun (WGS) entry which is preliminary data.</text>
</comment>
<feature type="region of interest" description="Disordered" evidence="1">
    <location>
        <begin position="1"/>
        <end position="66"/>
    </location>
</feature>
<dbReference type="InterPro" id="IPR036691">
    <property type="entry name" value="Endo/exonu/phosph_ase_sf"/>
</dbReference>
<dbReference type="PANTHER" id="PTHR35218">
    <property type="entry name" value="RNASE H DOMAIN-CONTAINING PROTEIN"/>
    <property type="match status" value="1"/>
</dbReference>
<gene>
    <name evidence="3" type="ORF">Cgig2_020654</name>
</gene>
<dbReference type="GO" id="GO:0003824">
    <property type="term" value="F:catalytic activity"/>
    <property type="evidence" value="ECO:0007669"/>
    <property type="project" value="InterPro"/>
</dbReference>
<evidence type="ECO:0000313" key="3">
    <source>
        <dbReference type="EMBL" id="KAJ8443567.1"/>
    </source>
</evidence>
<keyword evidence="4" id="KW-1185">Reference proteome</keyword>
<dbReference type="PANTHER" id="PTHR35218:SF9">
    <property type="entry name" value="ENDONUCLEASE_EXONUCLEASE_PHOSPHATASE DOMAIN-CONTAINING PROTEIN"/>
    <property type="match status" value="1"/>
</dbReference>
<dbReference type="Proteomes" id="UP001153076">
    <property type="component" value="Unassembled WGS sequence"/>
</dbReference>
<dbReference type="InterPro" id="IPR005135">
    <property type="entry name" value="Endo/exonuclease/phosphatase"/>
</dbReference>
<accession>A0A9Q1KIZ6</accession>
<organism evidence="3 4">
    <name type="scientific">Carnegiea gigantea</name>
    <dbReference type="NCBI Taxonomy" id="171969"/>
    <lineage>
        <taxon>Eukaryota</taxon>
        <taxon>Viridiplantae</taxon>
        <taxon>Streptophyta</taxon>
        <taxon>Embryophyta</taxon>
        <taxon>Tracheophyta</taxon>
        <taxon>Spermatophyta</taxon>
        <taxon>Magnoliopsida</taxon>
        <taxon>eudicotyledons</taxon>
        <taxon>Gunneridae</taxon>
        <taxon>Pentapetalae</taxon>
        <taxon>Caryophyllales</taxon>
        <taxon>Cactineae</taxon>
        <taxon>Cactaceae</taxon>
        <taxon>Cactoideae</taxon>
        <taxon>Echinocereeae</taxon>
        <taxon>Carnegiea</taxon>
    </lineage>
</organism>
<protein>
    <recommendedName>
        <fullName evidence="2">Endonuclease/exonuclease/phosphatase domain-containing protein</fullName>
    </recommendedName>
</protein>
<dbReference type="SUPFAM" id="SSF56219">
    <property type="entry name" value="DNase I-like"/>
    <property type="match status" value="1"/>
</dbReference>
<dbReference type="Gene3D" id="3.60.10.10">
    <property type="entry name" value="Endonuclease/exonuclease/phosphatase"/>
    <property type="match status" value="1"/>
</dbReference>